<feature type="transmembrane region" description="Helical" evidence="5">
    <location>
        <begin position="255"/>
        <end position="272"/>
    </location>
</feature>
<organism evidence="7 8">
    <name type="scientific">Mizuhopecten yessoensis</name>
    <name type="common">Japanese scallop</name>
    <name type="synonym">Patinopecten yessoensis</name>
    <dbReference type="NCBI Taxonomy" id="6573"/>
    <lineage>
        <taxon>Eukaryota</taxon>
        <taxon>Metazoa</taxon>
        <taxon>Spiralia</taxon>
        <taxon>Lophotrochozoa</taxon>
        <taxon>Mollusca</taxon>
        <taxon>Bivalvia</taxon>
        <taxon>Autobranchia</taxon>
        <taxon>Pteriomorphia</taxon>
        <taxon>Pectinida</taxon>
        <taxon>Pectinoidea</taxon>
        <taxon>Pectinidae</taxon>
        <taxon>Mizuhopecten</taxon>
    </lineage>
</organism>
<comment type="caution">
    <text evidence="7">The sequence shown here is derived from an EMBL/GenBank/DDBJ whole genome shotgun (WGS) entry which is preliminary data.</text>
</comment>
<evidence type="ECO:0000256" key="4">
    <source>
        <dbReference type="ARBA" id="ARBA00023136"/>
    </source>
</evidence>
<dbReference type="InterPro" id="IPR005828">
    <property type="entry name" value="MFS_sugar_transport-like"/>
</dbReference>
<dbReference type="Pfam" id="PF00083">
    <property type="entry name" value="Sugar_tr"/>
    <property type="match status" value="1"/>
</dbReference>
<dbReference type="EMBL" id="NEDP02004628">
    <property type="protein sequence ID" value="OWF45008.1"/>
    <property type="molecule type" value="Genomic_DNA"/>
</dbReference>
<name>A0A210Q8E9_MIZYE</name>
<dbReference type="AlphaFoldDB" id="A0A210Q8E9"/>
<keyword evidence="3 5" id="KW-1133">Transmembrane helix</keyword>
<feature type="transmembrane region" description="Helical" evidence="5">
    <location>
        <begin position="194"/>
        <end position="213"/>
    </location>
</feature>
<feature type="transmembrane region" description="Helical" evidence="5">
    <location>
        <begin position="142"/>
        <end position="161"/>
    </location>
</feature>
<dbReference type="SUPFAM" id="SSF103473">
    <property type="entry name" value="MFS general substrate transporter"/>
    <property type="match status" value="1"/>
</dbReference>
<feature type="transmembrane region" description="Helical" evidence="5">
    <location>
        <begin position="395"/>
        <end position="414"/>
    </location>
</feature>
<dbReference type="OrthoDB" id="6052004at2759"/>
<gene>
    <name evidence="7" type="ORF">KP79_PYT07818</name>
</gene>
<evidence type="ECO:0000259" key="6">
    <source>
        <dbReference type="PROSITE" id="PS50850"/>
    </source>
</evidence>
<dbReference type="Proteomes" id="UP000242188">
    <property type="component" value="Unassembled WGS sequence"/>
</dbReference>
<proteinExistence type="predicted"/>
<feature type="transmembrane region" description="Helical" evidence="5">
    <location>
        <begin position="168"/>
        <end position="188"/>
    </location>
</feature>
<protein>
    <submittedName>
        <fullName evidence="7">Organic cation transporter protein</fullName>
    </submittedName>
</protein>
<feature type="transmembrane region" description="Helical" evidence="5">
    <location>
        <begin position="225"/>
        <end position="249"/>
    </location>
</feature>
<feature type="domain" description="Major facilitator superfamily (MFS) profile" evidence="6">
    <location>
        <begin position="60"/>
        <end position="513"/>
    </location>
</feature>
<comment type="subcellular location">
    <subcellularLocation>
        <location evidence="1">Membrane</location>
        <topology evidence="1">Multi-pass membrane protein</topology>
    </subcellularLocation>
</comment>
<keyword evidence="2 5" id="KW-0812">Transmembrane</keyword>
<dbReference type="GO" id="GO:0016020">
    <property type="term" value="C:membrane"/>
    <property type="evidence" value="ECO:0007669"/>
    <property type="project" value="UniProtKB-SubCell"/>
</dbReference>
<keyword evidence="4 5" id="KW-0472">Membrane</keyword>
<feature type="transmembrane region" description="Helical" evidence="5">
    <location>
        <begin position="330"/>
        <end position="350"/>
    </location>
</feature>
<dbReference type="InterPro" id="IPR036259">
    <property type="entry name" value="MFS_trans_sf"/>
</dbReference>
<reference evidence="7 8" key="1">
    <citation type="journal article" date="2017" name="Nat. Ecol. Evol.">
        <title>Scallop genome provides insights into evolution of bilaterian karyotype and development.</title>
        <authorList>
            <person name="Wang S."/>
            <person name="Zhang J."/>
            <person name="Jiao W."/>
            <person name="Li J."/>
            <person name="Xun X."/>
            <person name="Sun Y."/>
            <person name="Guo X."/>
            <person name="Huan P."/>
            <person name="Dong B."/>
            <person name="Zhang L."/>
            <person name="Hu X."/>
            <person name="Sun X."/>
            <person name="Wang J."/>
            <person name="Zhao C."/>
            <person name="Wang Y."/>
            <person name="Wang D."/>
            <person name="Huang X."/>
            <person name="Wang R."/>
            <person name="Lv J."/>
            <person name="Li Y."/>
            <person name="Zhang Z."/>
            <person name="Liu B."/>
            <person name="Lu W."/>
            <person name="Hui Y."/>
            <person name="Liang J."/>
            <person name="Zhou Z."/>
            <person name="Hou R."/>
            <person name="Li X."/>
            <person name="Liu Y."/>
            <person name="Li H."/>
            <person name="Ning X."/>
            <person name="Lin Y."/>
            <person name="Zhao L."/>
            <person name="Xing Q."/>
            <person name="Dou J."/>
            <person name="Li Y."/>
            <person name="Mao J."/>
            <person name="Guo H."/>
            <person name="Dou H."/>
            <person name="Li T."/>
            <person name="Mu C."/>
            <person name="Jiang W."/>
            <person name="Fu Q."/>
            <person name="Fu X."/>
            <person name="Miao Y."/>
            <person name="Liu J."/>
            <person name="Yu Q."/>
            <person name="Li R."/>
            <person name="Liao H."/>
            <person name="Li X."/>
            <person name="Kong Y."/>
            <person name="Jiang Z."/>
            <person name="Chourrout D."/>
            <person name="Li R."/>
            <person name="Bao Z."/>
        </authorList>
    </citation>
    <scope>NUCLEOTIDE SEQUENCE [LARGE SCALE GENOMIC DNA]</scope>
    <source>
        <strain evidence="7 8">PY_sf001</strain>
    </source>
</reference>
<feature type="transmembrane region" description="Helical" evidence="5">
    <location>
        <begin position="420"/>
        <end position="443"/>
    </location>
</feature>
<dbReference type="PANTHER" id="PTHR24064">
    <property type="entry name" value="SOLUTE CARRIER FAMILY 22 MEMBER"/>
    <property type="match status" value="1"/>
</dbReference>
<dbReference type="GO" id="GO:0022857">
    <property type="term" value="F:transmembrane transporter activity"/>
    <property type="evidence" value="ECO:0007669"/>
    <property type="project" value="InterPro"/>
</dbReference>
<accession>A0A210Q8E9</accession>
<dbReference type="PROSITE" id="PS50850">
    <property type="entry name" value="MFS"/>
    <property type="match status" value="1"/>
</dbReference>
<evidence type="ECO:0000256" key="2">
    <source>
        <dbReference type="ARBA" id="ARBA00022692"/>
    </source>
</evidence>
<feature type="transmembrane region" description="Helical" evidence="5">
    <location>
        <begin position="21"/>
        <end position="43"/>
    </location>
</feature>
<feature type="transmembrane region" description="Helical" evidence="5">
    <location>
        <begin position="362"/>
        <end position="383"/>
    </location>
</feature>
<keyword evidence="8" id="KW-1185">Reference proteome</keyword>
<feature type="transmembrane region" description="Helical" evidence="5">
    <location>
        <begin position="487"/>
        <end position="508"/>
    </location>
</feature>
<evidence type="ECO:0000256" key="1">
    <source>
        <dbReference type="ARBA" id="ARBA00004141"/>
    </source>
</evidence>
<evidence type="ECO:0000256" key="3">
    <source>
        <dbReference type="ARBA" id="ARBA00022989"/>
    </source>
</evidence>
<evidence type="ECO:0000313" key="8">
    <source>
        <dbReference type="Proteomes" id="UP000242188"/>
    </source>
</evidence>
<evidence type="ECO:0000256" key="5">
    <source>
        <dbReference type="SAM" id="Phobius"/>
    </source>
</evidence>
<sequence>MKTFDDVLASIGDFGTYQKRLYAFCVIPNMLTASLTLITVFTLNEHHHSCQIPEVPINSTHDLSTLQYVNSSRDVSILFGNHSNGSHNQEALQCHISSCNETSNMTSQTKCTKWEYSTDEMSKTPISDFDLVCDNVVLRSHASMVFFGGTLVGVILAGMLGDVVGRKPVMVIGVFTLTISSMACVWSYNYQMFLVTRFLTGLSSLMVFAPCMLIPMEMVGPTKRVFVGIIIELLWCIGEVVLCGLAYFIRDWRTLQLVLAIPCVLLLAYTVIIPESPRWLLLVGRRKQAMQILRKIAKVNGTTLTGEITEVCRESGSLRDILTLLKKPKLVLRWTIVSFIWFAISLSYYGLILNAGRIGGNIYLNFLVSAIVEALGYSSCLVINDRFGRKIMNCGSLVLTGVACLSTILTTQLGGESLSWFTITLSMIGKFGVSAAFGNIFIYTSELFPTSSRSFILSSSNIFARIGSLISPYIADLSLLVDSMFGKALPLIIFGCLGLSAGLVSLVLPETLNATLPDTINDILSADDKDSKRTWKHYHNDQDNDAMLGMPLRSSS</sequence>
<dbReference type="Gene3D" id="1.20.1250.20">
    <property type="entry name" value="MFS general substrate transporter like domains"/>
    <property type="match status" value="1"/>
</dbReference>
<evidence type="ECO:0000313" key="7">
    <source>
        <dbReference type="EMBL" id="OWF45008.1"/>
    </source>
</evidence>
<feature type="transmembrane region" description="Helical" evidence="5">
    <location>
        <begin position="455"/>
        <end position="475"/>
    </location>
</feature>
<dbReference type="InterPro" id="IPR020846">
    <property type="entry name" value="MFS_dom"/>
</dbReference>
<dbReference type="CDD" id="cd17317">
    <property type="entry name" value="MFS_SLC22"/>
    <property type="match status" value="1"/>
</dbReference>